<dbReference type="InParanoid" id="A0A7L4YKD2"/>
<protein>
    <submittedName>
        <fullName evidence="2">Phosphotransferase</fullName>
    </submittedName>
</protein>
<dbReference type="PANTHER" id="PTHR21310:SF42">
    <property type="entry name" value="BIFUNCTIONAL AAC_APH"/>
    <property type="match status" value="1"/>
</dbReference>
<evidence type="ECO:0000313" key="3">
    <source>
        <dbReference type="Proteomes" id="UP000463857"/>
    </source>
</evidence>
<reference evidence="2 3" key="1">
    <citation type="journal article" date="2018" name="Int. J. Syst. Evol. Microbiol.">
        <title>Epidermidibacterium keratini gen. nov., sp. nov., a member of the family Sporichthyaceae, isolated from keratin epidermis.</title>
        <authorList>
            <person name="Lee D.G."/>
            <person name="Trujillo M.E."/>
            <person name="Kang S."/>
            <person name="Nam J.J."/>
            <person name="Kim Y.J."/>
        </authorList>
    </citation>
    <scope>NUCLEOTIDE SEQUENCE [LARGE SCALE GENOMIC DNA]</scope>
    <source>
        <strain evidence="2 3">EPI-7</strain>
    </source>
</reference>
<keyword evidence="3" id="KW-1185">Reference proteome</keyword>
<dbReference type="PANTHER" id="PTHR21310">
    <property type="entry name" value="AMINOGLYCOSIDE PHOSPHOTRANSFERASE-RELATED-RELATED"/>
    <property type="match status" value="1"/>
</dbReference>
<dbReference type="Gene3D" id="3.30.200.20">
    <property type="entry name" value="Phosphorylase Kinase, domain 1"/>
    <property type="match status" value="1"/>
</dbReference>
<sequence>MSALPDADVVISEPLVRALLGQHPAYADLPVRSAGHGWDNELWRLGDGLAVRLPRRASAVSLLRNEIRWTRVIAARVRVPVPVVVAAGEPDADYPYPWAIVRWLEGVPATELAPERRDEYAADLGAFLRDVHVPAVGADLPSNPVRGVPLAARDVLFRERVARLPALEPLLTVWESGRAAAPYAGPPVWLHGDPHPLNCLVDSAGALSGVLDFGDITTGDPASDLAVGWAHFTRRGRAVFRDAVGVDDATWLRARGWAASYASSFYGLAPSDPLHAVARHVIAELTTR</sequence>
<dbReference type="CDD" id="cd05155">
    <property type="entry name" value="APH_ChoK_like_1"/>
    <property type="match status" value="1"/>
</dbReference>
<dbReference type="GO" id="GO:0016740">
    <property type="term" value="F:transferase activity"/>
    <property type="evidence" value="ECO:0007669"/>
    <property type="project" value="UniProtKB-KW"/>
</dbReference>
<proteinExistence type="predicted"/>
<dbReference type="InterPro" id="IPR011009">
    <property type="entry name" value="Kinase-like_dom_sf"/>
</dbReference>
<dbReference type="Proteomes" id="UP000463857">
    <property type="component" value="Chromosome"/>
</dbReference>
<evidence type="ECO:0000259" key="1">
    <source>
        <dbReference type="Pfam" id="PF01636"/>
    </source>
</evidence>
<dbReference type="InterPro" id="IPR051678">
    <property type="entry name" value="AGP_Transferase"/>
</dbReference>
<dbReference type="Gene3D" id="3.90.1200.10">
    <property type="match status" value="1"/>
</dbReference>
<name>A0A7L4YKD2_9ACTN</name>
<accession>A0A7L4YKD2</accession>
<dbReference type="InterPro" id="IPR002575">
    <property type="entry name" value="Aminoglycoside_PTrfase"/>
</dbReference>
<dbReference type="RefSeq" id="WP_159543168.1">
    <property type="nucleotide sequence ID" value="NZ_CP047156.1"/>
</dbReference>
<dbReference type="EMBL" id="CP047156">
    <property type="protein sequence ID" value="QHB99517.1"/>
    <property type="molecule type" value="Genomic_DNA"/>
</dbReference>
<dbReference type="SUPFAM" id="SSF56112">
    <property type="entry name" value="Protein kinase-like (PK-like)"/>
    <property type="match status" value="1"/>
</dbReference>
<dbReference type="AlphaFoldDB" id="A0A7L4YKD2"/>
<evidence type="ECO:0000313" key="2">
    <source>
        <dbReference type="EMBL" id="QHB99517.1"/>
    </source>
</evidence>
<dbReference type="KEGG" id="eke:EK0264_03935"/>
<dbReference type="OrthoDB" id="9797603at2"/>
<dbReference type="Pfam" id="PF01636">
    <property type="entry name" value="APH"/>
    <property type="match status" value="1"/>
</dbReference>
<gene>
    <name evidence="2" type="ORF">EK0264_03935</name>
</gene>
<organism evidence="2 3">
    <name type="scientific">Epidermidibacterium keratini</name>
    <dbReference type="NCBI Taxonomy" id="1891644"/>
    <lineage>
        <taxon>Bacteria</taxon>
        <taxon>Bacillati</taxon>
        <taxon>Actinomycetota</taxon>
        <taxon>Actinomycetes</taxon>
        <taxon>Sporichthyales</taxon>
        <taxon>Sporichthyaceae</taxon>
        <taxon>Epidermidibacterium</taxon>
    </lineage>
</organism>
<feature type="domain" description="Aminoglycoside phosphotransferase" evidence="1">
    <location>
        <begin position="32"/>
        <end position="257"/>
    </location>
</feature>
<keyword evidence="2" id="KW-0808">Transferase</keyword>